<dbReference type="GO" id="GO:0006623">
    <property type="term" value="P:protein targeting to vacuole"/>
    <property type="evidence" value="ECO:0007669"/>
    <property type="project" value="TreeGrafter"/>
</dbReference>
<dbReference type="EMBL" id="JAGGNH010000007">
    <property type="protein sequence ID" value="KAJ0968143.1"/>
    <property type="molecule type" value="Genomic_DNA"/>
</dbReference>
<gene>
    <name evidence="1" type="ORF">J5N97_025060</name>
</gene>
<name>A0A9D5C8D8_9LILI</name>
<comment type="caution">
    <text evidence="1">The sequence shown here is derived from an EMBL/GenBank/DDBJ whole genome shotgun (WGS) entry which is preliminary data.</text>
</comment>
<dbReference type="PANTHER" id="PTHR16166:SF143">
    <property type="entry name" value="PROTEIN SORTING-ASSOCIATED PROTEIN, PUTATIVE (DUF1162)-RELATED"/>
    <property type="match status" value="1"/>
</dbReference>
<dbReference type="GO" id="GO:0045053">
    <property type="term" value="P:protein retention in Golgi apparatus"/>
    <property type="evidence" value="ECO:0007669"/>
    <property type="project" value="TreeGrafter"/>
</dbReference>
<proteinExistence type="predicted"/>
<reference evidence="1" key="1">
    <citation type="submission" date="2021-03" db="EMBL/GenBank/DDBJ databases">
        <authorList>
            <person name="Li Z."/>
            <person name="Yang C."/>
        </authorList>
    </citation>
    <scope>NUCLEOTIDE SEQUENCE</scope>
    <source>
        <strain evidence="1">Dzin_1.0</strain>
        <tissue evidence="1">Leaf</tissue>
    </source>
</reference>
<dbReference type="AlphaFoldDB" id="A0A9D5C8D8"/>
<keyword evidence="2" id="KW-1185">Reference proteome</keyword>
<dbReference type="OrthoDB" id="428159at2759"/>
<dbReference type="PANTHER" id="PTHR16166">
    <property type="entry name" value="VACUOLAR PROTEIN SORTING-ASSOCIATED PROTEIN VPS13"/>
    <property type="match status" value="1"/>
</dbReference>
<reference evidence="1" key="2">
    <citation type="journal article" date="2022" name="Hortic Res">
        <title>The genome of Dioscorea zingiberensis sheds light on the biosynthesis, origin and evolution of the medicinally important diosgenin saponins.</title>
        <authorList>
            <person name="Li Y."/>
            <person name="Tan C."/>
            <person name="Li Z."/>
            <person name="Guo J."/>
            <person name="Li S."/>
            <person name="Chen X."/>
            <person name="Wang C."/>
            <person name="Dai X."/>
            <person name="Yang H."/>
            <person name="Song W."/>
            <person name="Hou L."/>
            <person name="Xu J."/>
            <person name="Tong Z."/>
            <person name="Xu A."/>
            <person name="Yuan X."/>
            <person name="Wang W."/>
            <person name="Yang Q."/>
            <person name="Chen L."/>
            <person name="Sun Z."/>
            <person name="Wang K."/>
            <person name="Pan B."/>
            <person name="Chen J."/>
            <person name="Bao Y."/>
            <person name="Liu F."/>
            <person name="Qi X."/>
            <person name="Gang D.R."/>
            <person name="Wen J."/>
            <person name="Li J."/>
        </authorList>
    </citation>
    <scope>NUCLEOTIDE SEQUENCE</scope>
    <source>
        <strain evidence="1">Dzin_1.0</strain>
    </source>
</reference>
<accession>A0A9D5C8D8</accession>
<evidence type="ECO:0000313" key="1">
    <source>
        <dbReference type="EMBL" id="KAJ0968143.1"/>
    </source>
</evidence>
<organism evidence="1 2">
    <name type="scientific">Dioscorea zingiberensis</name>
    <dbReference type="NCBI Taxonomy" id="325984"/>
    <lineage>
        <taxon>Eukaryota</taxon>
        <taxon>Viridiplantae</taxon>
        <taxon>Streptophyta</taxon>
        <taxon>Embryophyta</taxon>
        <taxon>Tracheophyta</taxon>
        <taxon>Spermatophyta</taxon>
        <taxon>Magnoliopsida</taxon>
        <taxon>Liliopsida</taxon>
        <taxon>Dioscoreales</taxon>
        <taxon>Dioscoreaceae</taxon>
        <taxon>Dioscorea</taxon>
    </lineage>
</organism>
<protein>
    <submittedName>
        <fullName evidence="1">Uncharacterized protein</fullName>
    </submittedName>
</protein>
<dbReference type="InterPro" id="IPR026847">
    <property type="entry name" value="VPS13"/>
</dbReference>
<sequence>MAKLNAVELAKFSKSVSDDQAGPSFISYISAKILDNIQVSIRNVHMIYVDSHIDLNQFVFGLRFSSLTVMTDSRKHASTV</sequence>
<dbReference type="Proteomes" id="UP001085076">
    <property type="component" value="Miscellaneous, Linkage group lg07"/>
</dbReference>
<evidence type="ECO:0000313" key="2">
    <source>
        <dbReference type="Proteomes" id="UP001085076"/>
    </source>
</evidence>